<organism evidence="19 20">
    <name type="scientific">Scophthalmus maximus</name>
    <name type="common">Turbot</name>
    <name type="synonym">Psetta maxima</name>
    <dbReference type="NCBI Taxonomy" id="52904"/>
    <lineage>
        <taxon>Eukaryota</taxon>
        <taxon>Metazoa</taxon>
        <taxon>Chordata</taxon>
        <taxon>Craniata</taxon>
        <taxon>Vertebrata</taxon>
        <taxon>Euteleostomi</taxon>
        <taxon>Actinopterygii</taxon>
        <taxon>Neopterygii</taxon>
        <taxon>Teleostei</taxon>
        <taxon>Neoteleostei</taxon>
        <taxon>Acanthomorphata</taxon>
        <taxon>Carangaria</taxon>
        <taxon>Pleuronectiformes</taxon>
        <taxon>Pleuronectoidei</taxon>
        <taxon>Scophthalmidae</taxon>
        <taxon>Scophthalmus</taxon>
    </lineage>
</organism>
<feature type="disulfide bond" evidence="14">
    <location>
        <begin position="203"/>
        <end position="227"/>
    </location>
</feature>
<evidence type="ECO:0000256" key="3">
    <source>
        <dbReference type="ARBA" id="ARBA00022530"/>
    </source>
</evidence>
<gene>
    <name evidence="19" type="ORF">F2P81_001711</name>
</gene>
<evidence type="ECO:0000256" key="10">
    <source>
        <dbReference type="ARBA" id="ARBA00023157"/>
    </source>
</evidence>
<evidence type="ECO:0000256" key="4">
    <source>
        <dbReference type="ARBA" id="ARBA00022670"/>
    </source>
</evidence>
<feature type="disulfide bond" evidence="14">
    <location>
        <begin position="119"/>
        <end position="170"/>
    </location>
</feature>
<dbReference type="SMART" id="SM00209">
    <property type="entry name" value="TSP1"/>
    <property type="match status" value="2"/>
</dbReference>
<dbReference type="Gene3D" id="2.20.100.10">
    <property type="entry name" value="Thrombospondin type-1 (TSP1) repeat"/>
    <property type="match status" value="1"/>
</dbReference>
<feature type="disulfide bond" evidence="14">
    <location>
        <begin position="164"/>
        <end position="243"/>
    </location>
</feature>
<comment type="caution">
    <text evidence="19">The sequence shown here is derived from an EMBL/GenBank/DDBJ whole genome shotgun (WGS) entry which is preliminary data.</text>
</comment>
<evidence type="ECO:0000256" key="8">
    <source>
        <dbReference type="ARBA" id="ARBA00022833"/>
    </source>
</evidence>
<accession>A0A6A4TSY1</accession>
<dbReference type="SUPFAM" id="SSF82895">
    <property type="entry name" value="TSP-1 type 1 repeat"/>
    <property type="match status" value="3"/>
</dbReference>
<sequence>MTSSRENMPKPPEEDVFVLPDEYKFIPRNKRAVLMKTQANQKLNVETLVVVDRRMMDNHGHENITTYVLTVLNMVSSLFKDGTIGGNINIVIVGLVLLDEEQDGLVINHHADHTLNSFCHWQSTLGGREGRHHDHAILLTGLDICSWKNEPCDTLGFAPISGMCSKYRSCTVNEDTGLGLAFTIAHESGHNFGMVHDGEGNVCKKSEGNIMSPTLAGHNGIFSWSDCSRQYLSRFLNSAQALCLSDEPRAVKEYPYPEKLPGELYDADTQCKWQFGEKAKLCTLDFKKDICKALWCHRVGRKCETKFMPAAEGSACGPDMWCRRGQCVKQGDEGPRPQHGQWSEWSSWSACSRSCESGVTYRERQCNNPRPAYGGKFCEGSSRSYKLCNTEDCPPNTVNYRAQQCAEFNSKQFRGWYYTWRPYTRVDDQDVCKLYCFAEGYDFFFALASKVKDGTLCSLDSTNVCVDGLCERVGCDRVLGSAAVPDACGVCKGDNSTCKIYKGQYTKQHYTNQYYGVVTIPAGARSIRVMEQNTSSSYLAVRDTQRRYYLNGHWTVDWPGRHPIAGAILEYKRPYNRPESIFSTGPTNDTLVIECSRKCGNGLRKRTALCTSADPGAQTHTLPDSVCAGLPKPAGQESCFVKRCQKQRKVQWFVSTWQECSVTCGRGHQARFIKCAEKCKAMQTLTEYVSSFLALKQKITISDDTIGLQQQLEELQIKLVTLEKKTVDYESMQVELEEKKRALMVYGQMSEKMEKLKKENSKTLEENMTLEEQLKNVKELRDTQSVENEQLKREKAEVEQDLLKTQTSLKKSRAQADQVEKLTEDNTKITSIKDNLENKVRLLEDYKSTSTQAKSPEEPKVDKVCERLFVFFPEKVRMLLENLWACVEPQQQHSENQLHLKGDASSKSYAKQVLPSSPQNSHLSYTSLSAADNNHMESHNHTVQTNTPYTQLKPSPRARKANKPPASPQCSRGKRQMDTPPKNRRLSKEHKTVESSTDPGSSDISIEEMMEMFEPMLPCISPLPDSDTELETMETDDGEKGDFENGDSPVVTAHEAEHISNGNDSEDLGQAELCGVTEMKDKSSTDSEEMHLQRHMQTEQEAASVQALSASSSSLPTTSNNTSVVDVVSLTCESQESSCGRKPSDRIASSITETEKAMGKAKEDQSETITEMDVDTGLCDVTDATTVTPPGDGESPTGSDNSAAPEETADVQLGASSPHADAVNDTEVSNTENGSEVGRSLQDSCATPGRQEATVVRPQEITFSIGKGTDVPEDKVCSSSSIDGFSGLSNKNVKETLGNDGAIKHLEVENGNKDQRTERVDEIESSPESHIATEPQTPEILSLVKMEDADKSHTDLESNQANAESPSNKKVEMETLNREIMADHSPSLSVSQETMTVKAEYLLENIHSPCRQLSPLCLLPTVKIQGLKTHPNVGKLNVGVNDEHISTDDTTLRPVPNLEEEGVIEKADVPRERIGTRSATSLIQTAAATNKYLEPRTGALETQSSPLTGEEDARPAAASAAATGRPPEWIGKVRSEMGPPLPRLLTPLSTPPKAGKSISPRQAIGKLSFPSPMASPTIPVPIHVTPNSQHLRSSTFNSPLHSNGVPSSPLQFGSATPKHAVPVPGRLPVAAMNSSPSSSSSPSQENSMRILDTMYPELSARARTLSILRGNVGLGICSSESGTLAATTDSQMSGFKTINSAPTAFTKTEIRGEKRQAVSLPEPQNSKCRRLDSPSPAISREQVPPCSSNSREETTAPQSVRVDQLKNPSQSTDGGKPAEENLVVIALKKIENQNFDLLPVIKSHLFVGNIPRKPVLRDEEKEVIAEICHGSVLKADDVISAILNKLKAEKCDLNDFPDSAKLILFMVTTWPSVLSHSSSLCKAIHAVTKLKAQEELLDCLSTFLGWKKSPPCDIDLLISKTLADLRSGSDLSFTKHSRYGYDLGTQAWQLVFTLHLLCAHKKWKWTFDNVLSKELWPLMNTWVTQPRGQQAPVSDATVSTVLRLIGVPWEVQLAAVYCVYELSPCNPKQALEALAGWRGETSQSVPTAVTSYMNQLASICRQVKS</sequence>
<dbReference type="GO" id="GO:0031012">
    <property type="term" value="C:extracellular matrix"/>
    <property type="evidence" value="ECO:0007669"/>
    <property type="project" value="TreeGrafter"/>
</dbReference>
<evidence type="ECO:0000256" key="5">
    <source>
        <dbReference type="ARBA" id="ARBA00022723"/>
    </source>
</evidence>
<feature type="region of interest" description="Disordered" evidence="17">
    <location>
        <begin position="1309"/>
        <end position="1370"/>
    </location>
</feature>
<dbReference type="Pfam" id="PF01421">
    <property type="entry name" value="Reprolysin"/>
    <property type="match status" value="1"/>
</dbReference>
<dbReference type="SUPFAM" id="SSF55486">
    <property type="entry name" value="Metalloproteases ('zincins'), catalytic domain"/>
    <property type="match status" value="1"/>
</dbReference>
<dbReference type="Pfam" id="PF19236">
    <property type="entry name" value="ADAMTS_CR_3"/>
    <property type="match status" value="1"/>
</dbReference>
<feature type="disulfide bond" evidence="14">
    <location>
        <begin position="355"/>
        <end position="393"/>
    </location>
</feature>
<feature type="compositionally biased region" description="Polar residues" evidence="17">
    <location>
        <begin position="1585"/>
        <end position="1614"/>
    </location>
</feature>
<keyword evidence="6" id="KW-0677">Repeat</keyword>
<feature type="coiled-coil region" evidence="16">
    <location>
        <begin position="705"/>
        <end position="839"/>
    </location>
</feature>
<feature type="disulfide bond" evidence="14">
    <location>
        <begin position="145"/>
        <end position="152"/>
    </location>
</feature>
<feature type="compositionally biased region" description="Acidic residues" evidence="17">
    <location>
        <begin position="1026"/>
        <end position="1037"/>
    </location>
</feature>
<feature type="region of interest" description="Disordered" evidence="17">
    <location>
        <begin position="1707"/>
        <end position="1776"/>
    </location>
</feature>
<dbReference type="FunFam" id="3.40.390.10:FF:000001">
    <property type="entry name" value="A disintegrin and metalloproteinase with thrombospondin motifs 1"/>
    <property type="match status" value="1"/>
</dbReference>
<dbReference type="GO" id="GO:0006508">
    <property type="term" value="P:proteolysis"/>
    <property type="evidence" value="ECO:0007669"/>
    <property type="project" value="UniProtKB-KW"/>
</dbReference>
<comment type="caution">
    <text evidence="15">Lacks conserved residue(s) required for the propagation of feature annotation.</text>
</comment>
<feature type="compositionally biased region" description="Low complexity" evidence="17">
    <location>
        <begin position="1634"/>
        <end position="1643"/>
    </location>
</feature>
<evidence type="ECO:0000313" key="19">
    <source>
        <dbReference type="EMBL" id="KAF0045182.1"/>
    </source>
</evidence>
<feature type="disulfide bond" evidence="14">
    <location>
        <begin position="271"/>
        <end position="296"/>
    </location>
</feature>
<dbReference type="Gene3D" id="3.40.390.10">
    <property type="entry name" value="Collagenase (Catalytic Domain)"/>
    <property type="match status" value="1"/>
</dbReference>
<feature type="region of interest" description="Disordered" evidence="17">
    <location>
        <begin position="1585"/>
        <end position="1646"/>
    </location>
</feature>
<feature type="binding site" evidence="13 15">
    <location>
        <position position="190"/>
    </location>
    <ligand>
        <name>Zn(2+)</name>
        <dbReference type="ChEBI" id="CHEBI:29105"/>
        <note>catalytic</note>
    </ligand>
</feature>
<keyword evidence="4" id="KW-0645">Protease</keyword>
<feature type="binding site" evidence="13">
    <location>
        <position position="243"/>
    </location>
    <ligand>
        <name>Ca(2+)</name>
        <dbReference type="ChEBI" id="CHEBI:29108"/>
        <label>1</label>
    </ligand>
</feature>
<dbReference type="EMBL" id="VEVO01000002">
    <property type="protein sequence ID" value="KAF0045182.1"/>
    <property type="molecule type" value="Genomic_DNA"/>
</dbReference>
<dbReference type="InterPro" id="IPR024079">
    <property type="entry name" value="MetalloPept_cat_dom_sf"/>
</dbReference>
<dbReference type="Pfam" id="PF19030">
    <property type="entry name" value="TSP1_ADAMTS"/>
    <property type="match status" value="1"/>
</dbReference>
<feature type="binding site" evidence="13">
    <location>
        <position position="46"/>
    </location>
    <ligand>
        <name>Ca(2+)</name>
        <dbReference type="ChEBI" id="CHEBI:29108"/>
        <label>2</label>
    </ligand>
</feature>
<feature type="binding site" evidence="13">
    <location>
        <position position="246"/>
    </location>
    <ligand>
        <name>Ca(2+)</name>
        <dbReference type="ChEBI" id="CHEBI:29108"/>
        <label>1</label>
    </ligand>
</feature>
<dbReference type="InterPro" id="IPR041645">
    <property type="entry name" value="ADAMTS_CR_2"/>
</dbReference>
<dbReference type="PROSITE" id="PS50215">
    <property type="entry name" value="ADAM_MEPRO"/>
    <property type="match status" value="1"/>
</dbReference>
<keyword evidence="7" id="KW-0378">Hydrolase</keyword>
<evidence type="ECO:0000256" key="16">
    <source>
        <dbReference type="SAM" id="Coils"/>
    </source>
</evidence>
<protein>
    <recommendedName>
        <fullName evidence="18">Peptidase M12B domain-containing protein</fullName>
    </recommendedName>
</protein>
<comment type="cofactor">
    <cofactor evidence="13">
        <name>Zn(2+)</name>
        <dbReference type="ChEBI" id="CHEBI:29105"/>
    </cofactor>
    <text evidence="13">Binds 1 zinc ion per subunit.</text>
</comment>
<evidence type="ECO:0000256" key="13">
    <source>
        <dbReference type="PIRSR" id="PIRSR613273-2"/>
    </source>
</evidence>
<feature type="region of interest" description="Disordered" evidence="17">
    <location>
        <begin position="1024"/>
        <end position="1045"/>
    </location>
</feature>
<dbReference type="Gene3D" id="2.60.120.830">
    <property type="match status" value="1"/>
</dbReference>
<evidence type="ECO:0000313" key="20">
    <source>
        <dbReference type="Proteomes" id="UP000438429"/>
    </source>
</evidence>
<keyword evidence="10 14" id="KW-1015">Disulfide bond</keyword>
<dbReference type="PANTHER" id="PTHR13723">
    <property type="entry name" value="ADAMTS A DISINTEGRIN AND METALLOPROTEASE WITH THROMBOSPONDIN MOTIFS PROTEASE"/>
    <property type="match status" value="1"/>
</dbReference>
<keyword evidence="8 13" id="KW-0862">Zinc</keyword>
<dbReference type="FunFam" id="2.20.100.10:FF:000007">
    <property type="entry name" value="Thrombospondin 1"/>
    <property type="match status" value="1"/>
</dbReference>
<dbReference type="GO" id="GO:0046872">
    <property type="term" value="F:metal ion binding"/>
    <property type="evidence" value="ECO:0007669"/>
    <property type="project" value="UniProtKB-KW"/>
</dbReference>
<dbReference type="Pfam" id="PF05986">
    <property type="entry name" value="ADAMTS_spacer1"/>
    <property type="match status" value="1"/>
</dbReference>
<dbReference type="PRINTS" id="PR01857">
    <property type="entry name" value="ADAMTSFAMILY"/>
</dbReference>
<feature type="binding site" evidence="13 15">
    <location>
        <position position="196"/>
    </location>
    <ligand>
        <name>Zn(2+)</name>
        <dbReference type="ChEBI" id="CHEBI:29105"/>
        <note>catalytic</note>
    </ligand>
</feature>
<dbReference type="GO" id="GO:0030198">
    <property type="term" value="P:extracellular matrix organization"/>
    <property type="evidence" value="ECO:0007669"/>
    <property type="project" value="InterPro"/>
</dbReference>
<dbReference type="InterPro" id="IPR057881">
    <property type="entry name" value="ICE1_C"/>
</dbReference>
<dbReference type="PROSITE" id="PS50092">
    <property type="entry name" value="TSP1"/>
    <property type="match status" value="2"/>
</dbReference>
<keyword evidence="2" id="KW-0964">Secreted</keyword>
<feature type="region of interest" description="Disordered" evidence="17">
    <location>
        <begin position="1133"/>
        <end position="1251"/>
    </location>
</feature>
<proteinExistence type="predicted"/>
<dbReference type="InterPro" id="IPR050439">
    <property type="entry name" value="ADAMTS_ADAMTS-like"/>
</dbReference>
<name>A0A6A4TSY1_SCOMX</name>
<feature type="region of interest" description="Disordered" evidence="17">
    <location>
        <begin position="1494"/>
        <end position="1530"/>
    </location>
</feature>
<keyword evidence="16" id="KW-0175">Coiled coil</keyword>
<feature type="compositionally biased region" description="Polar residues" evidence="17">
    <location>
        <begin position="994"/>
        <end position="1003"/>
    </location>
</feature>
<dbReference type="InterPro" id="IPR010294">
    <property type="entry name" value="ADAMTS_spacer1"/>
</dbReference>
<feature type="disulfide bond" evidence="14">
    <location>
        <begin position="351"/>
        <end position="388"/>
    </location>
</feature>
<evidence type="ECO:0000256" key="11">
    <source>
        <dbReference type="ARBA" id="ARBA00023180"/>
    </source>
</evidence>
<dbReference type="FunFam" id="2.60.120.830:FF:000001">
    <property type="entry name" value="A disintegrin and metalloproteinase with thrombospondin motifs 1"/>
    <property type="match status" value="1"/>
</dbReference>
<dbReference type="InterPro" id="IPR001590">
    <property type="entry name" value="Peptidase_M12B"/>
</dbReference>
<evidence type="ECO:0000256" key="14">
    <source>
        <dbReference type="PIRSR" id="PIRSR613273-3"/>
    </source>
</evidence>
<feature type="compositionally biased region" description="Basic and acidic residues" evidence="17">
    <location>
        <begin position="1345"/>
        <end position="1356"/>
    </location>
</feature>
<dbReference type="InterPro" id="IPR013273">
    <property type="entry name" value="ADAMTS/ADAMTS-like"/>
</dbReference>
<feature type="binding site" evidence="13">
    <location>
        <position position="246"/>
    </location>
    <ligand>
        <name>Ca(2+)</name>
        <dbReference type="ChEBI" id="CHEBI:29108"/>
        <label>2</label>
    </ligand>
</feature>
<dbReference type="Pfam" id="PF00090">
    <property type="entry name" value="TSP_1"/>
    <property type="match status" value="1"/>
</dbReference>
<feature type="active site" evidence="12 15">
    <location>
        <position position="187"/>
    </location>
</feature>
<feature type="compositionally biased region" description="Polar residues" evidence="17">
    <location>
        <begin position="941"/>
        <end position="953"/>
    </location>
</feature>
<feature type="binding site" evidence="13">
    <location>
        <position position="46"/>
    </location>
    <ligand>
        <name>Ca(2+)</name>
        <dbReference type="ChEBI" id="CHEBI:29108"/>
        <label>1</label>
    </ligand>
</feature>
<dbReference type="Pfam" id="PF17771">
    <property type="entry name" value="ADAMTS_CR_2"/>
    <property type="match status" value="1"/>
</dbReference>
<keyword evidence="9" id="KW-0482">Metalloprotease</keyword>
<dbReference type="Pfam" id="PF25817">
    <property type="entry name" value="ICE1_C"/>
    <property type="match status" value="1"/>
</dbReference>
<evidence type="ECO:0000256" key="7">
    <source>
        <dbReference type="ARBA" id="ARBA00022801"/>
    </source>
</evidence>
<feature type="domain" description="Peptidase M12B" evidence="18">
    <location>
        <begin position="43"/>
        <end position="248"/>
    </location>
</feature>
<reference evidence="19 20" key="1">
    <citation type="submission" date="2019-06" db="EMBL/GenBank/DDBJ databases">
        <title>Draft genomes of female and male turbot (Scophthalmus maximus).</title>
        <authorList>
            <person name="Xu H."/>
            <person name="Xu X.-W."/>
            <person name="Shao C."/>
            <person name="Chen S."/>
        </authorList>
    </citation>
    <scope>NUCLEOTIDE SEQUENCE [LARGE SCALE GENOMIC DNA]</scope>
    <source>
        <strain evidence="19">Ysfricsl-2016a</strain>
        <tissue evidence="19">Blood</tissue>
    </source>
</reference>
<evidence type="ECO:0000256" key="17">
    <source>
        <dbReference type="SAM" id="MobiDB-lite"/>
    </source>
</evidence>
<feature type="compositionally biased region" description="Polar residues" evidence="17">
    <location>
        <begin position="1357"/>
        <end position="1366"/>
    </location>
</feature>
<dbReference type="Gene3D" id="3.40.1620.60">
    <property type="match status" value="1"/>
</dbReference>
<feature type="disulfide bond" evidence="14">
    <location>
        <begin position="282"/>
        <end position="303"/>
    </location>
</feature>
<feature type="compositionally biased region" description="Basic and acidic residues" evidence="17">
    <location>
        <begin position="1153"/>
        <end position="1165"/>
    </location>
</feature>
<evidence type="ECO:0000256" key="6">
    <source>
        <dbReference type="ARBA" id="ARBA00022737"/>
    </source>
</evidence>
<feature type="region of interest" description="Disordered" evidence="17">
    <location>
        <begin position="938"/>
        <end position="1003"/>
    </location>
</feature>
<dbReference type="CDD" id="cd04273">
    <property type="entry name" value="ZnMc_ADAMTS_like"/>
    <property type="match status" value="1"/>
</dbReference>
<dbReference type="PANTHER" id="PTHR13723:SF140">
    <property type="entry name" value="A DISINTEGRIN AND METALLOPROTEINASE WITH THROMBOSPONDIN MOTIFS 16"/>
    <property type="match status" value="1"/>
</dbReference>
<evidence type="ECO:0000256" key="1">
    <source>
        <dbReference type="ARBA" id="ARBA00004498"/>
    </source>
</evidence>
<keyword evidence="3" id="KW-0272">Extracellular matrix</keyword>
<dbReference type="GO" id="GO:0004222">
    <property type="term" value="F:metalloendopeptidase activity"/>
    <property type="evidence" value="ECO:0007669"/>
    <property type="project" value="InterPro"/>
</dbReference>
<keyword evidence="13" id="KW-0106">Calcium</keyword>
<evidence type="ECO:0000256" key="2">
    <source>
        <dbReference type="ARBA" id="ARBA00022525"/>
    </source>
</evidence>
<keyword evidence="11" id="KW-0325">Glycoprotein</keyword>
<feature type="disulfide bond" evidence="14">
    <location>
        <begin position="366"/>
        <end position="378"/>
    </location>
</feature>
<feature type="compositionally biased region" description="Basic and acidic residues" evidence="17">
    <location>
        <begin position="1080"/>
        <end position="1098"/>
    </location>
</feature>
<feature type="compositionally biased region" description="Low complexity" evidence="17">
    <location>
        <begin position="1099"/>
        <end position="1121"/>
    </location>
</feature>
<evidence type="ECO:0000256" key="15">
    <source>
        <dbReference type="PROSITE-ProRule" id="PRU00276"/>
    </source>
</evidence>
<feature type="binding site" evidence="13">
    <location>
        <position position="134"/>
    </location>
    <ligand>
        <name>Ca(2+)</name>
        <dbReference type="ChEBI" id="CHEBI:29108"/>
        <label>1</label>
    </ligand>
</feature>
<feature type="disulfide bond" evidence="14">
    <location>
        <begin position="291"/>
        <end position="322"/>
    </location>
</feature>
<evidence type="ECO:0000259" key="18">
    <source>
        <dbReference type="PROSITE" id="PS50215"/>
    </source>
</evidence>
<comment type="subcellular location">
    <subcellularLocation>
        <location evidence="1">Secreted</location>
        <location evidence="1">Extracellular space</location>
        <location evidence="1">Extracellular matrix</location>
    </subcellularLocation>
</comment>
<keyword evidence="5 13" id="KW-0479">Metal-binding</keyword>
<dbReference type="InterPro" id="IPR000884">
    <property type="entry name" value="TSP1_rpt"/>
</dbReference>
<feature type="binding site" evidence="13 15">
    <location>
        <position position="186"/>
    </location>
    <ligand>
        <name>Zn(2+)</name>
        <dbReference type="ChEBI" id="CHEBI:29105"/>
        <note>catalytic</note>
    </ligand>
</feature>
<feature type="compositionally biased region" description="Basic and acidic residues" evidence="17">
    <location>
        <begin position="1309"/>
        <end position="1322"/>
    </location>
</feature>
<evidence type="ECO:0000256" key="9">
    <source>
        <dbReference type="ARBA" id="ARBA00023049"/>
    </source>
</evidence>
<dbReference type="Proteomes" id="UP000438429">
    <property type="component" value="Unassembled WGS sequence"/>
</dbReference>
<dbReference type="InterPro" id="IPR045371">
    <property type="entry name" value="ADAMTS_CR_3"/>
</dbReference>
<feature type="disulfide bond" evidence="14">
    <location>
        <begin position="316"/>
        <end position="327"/>
    </location>
</feature>
<feature type="region of interest" description="Disordered" evidence="17">
    <location>
        <begin position="1080"/>
        <end position="1121"/>
    </location>
</feature>
<dbReference type="InterPro" id="IPR036383">
    <property type="entry name" value="TSP1_rpt_sf"/>
</dbReference>
<evidence type="ECO:0000256" key="12">
    <source>
        <dbReference type="PIRSR" id="PIRSR613273-1"/>
    </source>
</evidence>